<name>A0A6A2WHA4_HIBSY</name>
<evidence type="ECO:0000256" key="1">
    <source>
        <dbReference type="SAM" id="Coils"/>
    </source>
</evidence>
<evidence type="ECO:0000313" key="2">
    <source>
        <dbReference type="EMBL" id="KAE8658313.1"/>
    </source>
</evidence>
<dbReference type="PANTHER" id="PTHR19878:SF8">
    <property type="entry name" value="AUTOPHAGY-RELATED 16, ISOFORM F"/>
    <property type="match status" value="1"/>
</dbReference>
<dbReference type="GO" id="GO:0000045">
    <property type="term" value="P:autophagosome assembly"/>
    <property type="evidence" value="ECO:0007669"/>
    <property type="project" value="InterPro"/>
</dbReference>
<dbReference type="EMBL" id="VEPZ02001744">
    <property type="protein sequence ID" value="KAE8658313.1"/>
    <property type="molecule type" value="Genomic_DNA"/>
</dbReference>
<dbReference type="AlphaFoldDB" id="A0A6A2WHA4"/>
<proteinExistence type="predicted"/>
<sequence>MLLHILLFPGPSSLRVQNGKRAENLEVELQQCYKAQSRLSEQLVVEVVESRALKASLQEKETAIARLEKELTQTRDECSQLKTDLEEKIRALELVMIEH</sequence>
<gene>
    <name evidence="2" type="ORF">F3Y22_tig00116971pilonHSYRG00136</name>
</gene>
<keyword evidence="3" id="KW-1185">Reference proteome</keyword>
<comment type="caution">
    <text evidence="2">The sequence shown here is derived from an EMBL/GenBank/DDBJ whole genome shotgun (WGS) entry which is preliminary data.</text>
</comment>
<protein>
    <submittedName>
        <fullName evidence="2">Uncharacterized protein</fullName>
    </submittedName>
</protein>
<keyword evidence="1" id="KW-0175">Coiled coil</keyword>
<dbReference type="PANTHER" id="PTHR19878">
    <property type="entry name" value="AUTOPHAGY PROTEIN 16-LIKE"/>
    <property type="match status" value="1"/>
</dbReference>
<dbReference type="InterPro" id="IPR045160">
    <property type="entry name" value="ATG16"/>
</dbReference>
<organism evidence="2 3">
    <name type="scientific">Hibiscus syriacus</name>
    <name type="common">Rose of Sharon</name>
    <dbReference type="NCBI Taxonomy" id="106335"/>
    <lineage>
        <taxon>Eukaryota</taxon>
        <taxon>Viridiplantae</taxon>
        <taxon>Streptophyta</taxon>
        <taxon>Embryophyta</taxon>
        <taxon>Tracheophyta</taxon>
        <taxon>Spermatophyta</taxon>
        <taxon>Magnoliopsida</taxon>
        <taxon>eudicotyledons</taxon>
        <taxon>Gunneridae</taxon>
        <taxon>Pentapetalae</taxon>
        <taxon>rosids</taxon>
        <taxon>malvids</taxon>
        <taxon>Malvales</taxon>
        <taxon>Malvaceae</taxon>
        <taxon>Malvoideae</taxon>
        <taxon>Hibiscus</taxon>
    </lineage>
</organism>
<feature type="coiled-coil region" evidence="1">
    <location>
        <begin position="22"/>
        <end position="95"/>
    </location>
</feature>
<dbReference type="OrthoDB" id="538223at2759"/>
<evidence type="ECO:0000313" key="3">
    <source>
        <dbReference type="Proteomes" id="UP000436088"/>
    </source>
</evidence>
<accession>A0A6A2WHA4</accession>
<reference evidence="2" key="1">
    <citation type="submission" date="2019-09" db="EMBL/GenBank/DDBJ databases">
        <title>Draft genome information of white flower Hibiscus syriacus.</title>
        <authorList>
            <person name="Kim Y.-M."/>
        </authorList>
    </citation>
    <scope>NUCLEOTIDE SEQUENCE [LARGE SCALE GENOMIC DNA]</scope>
    <source>
        <strain evidence="2">YM2019G1</strain>
    </source>
</reference>
<dbReference type="Proteomes" id="UP000436088">
    <property type="component" value="Unassembled WGS sequence"/>
</dbReference>